<keyword evidence="2" id="KW-0479">Metal-binding</keyword>
<feature type="region of interest" description="Disordered" evidence="6">
    <location>
        <begin position="62"/>
        <end position="124"/>
    </location>
</feature>
<feature type="transmembrane region" description="Helical" evidence="7">
    <location>
        <begin position="537"/>
        <end position="556"/>
    </location>
</feature>
<dbReference type="AlphaFoldDB" id="A0A438JS50"/>
<evidence type="ECO:0000256" key="1">
    <source>
        <dbReference type="ARBA" id="ARBA00004123"/>
    </source>
</evidence>
<dbReference type="EMBL" id="QGNW01000029">
    <property type="protein sequence ID" value="RVX11784.1"/>
    <property type="molecule type" value="Genomic_DNA"/>
</dbReference>
<dbReference type="Pfam" id="PF16135">
    <property type="entry name" value="TDBD"/>
    <property type="match status" value="1"/>
</dbReference>
<keyword evidence="7" id="KW-0472">Membrane</keyword>
<dbReference type="PANTHER" id="PTHR47025:SF2">
    <property type="entry name" value="AUTOIMMUNE REGULATOR"/>
    <property type="match status" value="1"/>
</dbReference>
<evidence type="ECO:0000313" key="10">
    <source>
        <dbReference type="Proteomes" id="UP000288805"/>
    </source>
</evidence>
<comment type="subcellular location">
    <subcellularLocation>
        <location evidence="1">Nucleus</location>
    </subcellularLocation>
</comment>
<name>A0A438JS50_VITVI</name>
<dbReference type="InterPro" id="IPR011011">
    <property type="entry name" value="Znf_FYVE_PHD"/>
</dbReference>
<evidence type="ECO:0000256" key="5">
    <source>
        <dbReference type="ARBA" id="ARBA00023242"/>
    </source>
</evidence>
<gene>
    <name evidence="9" type="ORF">CK203_009422</name>
</gene>
<keyword evidence="7" id="KW-1133">Transmembrane helix</keyword>
<sequence length="566" mass="62755">MKRELAFALEVHSQCGLIGRTRSTKAQTQNETINCNGVAWNESNKKLKTLNDELEGMILNDERRTIAEEPKDDESTTDEEQKTDENDPVVVEKPTGGYLVGPICEEEPKSQSQKASIKDESNDGSLKLQTAGLIDESKEIDIAMEEKLPKRFTRSALKSKEDTVESLESDYNFCNSVAIGVDEKTNGAVRSLTSPKKLGLKMSKKIALNKVPLTIRDLLETGMLEGYPVTYDGRKKGYRLQGTIKGNGILCSCSLCKGSRVVLPSQFELHACKSYRHAAKYIYLDNGKNLHDVLHVCKDAPLETLEATIQSAIGSFPVKRSLPADEAAKMDPLGNSCIKRNNSPATSIHRTSERARLLKPIPVTKSSGSALYNSSENKSLGKITKKDQRLHRLVFEEGGLPDGTEVAYYAGGKKLLDGYKKGFGIFCWCCHCEVHLLLLELLLILFTYILIFLHLTSRSVPHSLKLMQVGPHVKNRDYSYIYTSNGVSLHELAISLSKGRKYSARDNDDLCSICGDGGNLLLCDGCPRAFHRGETRIPIIFEISVVFTCMFFTGLIDPSVEPLYLT</sequence>
<dbReference type="GO" id="GO:0005634">
    <property type="term" value="C:nucleus"/>
    <property type="evidence" value="ECO:0007669"/>
    <property type="project" value="UniProtKB-SubCell"/>
</dbReference>
<feature type="domain" description="Zinc finger PHD-type" evidence="8">
    <location>
        <begin position="510"/>
        <end position="553"/>
    </location>
</feature>
<evidence type="ECO:0000259" key="8">
    <source>
        <dbReference type="SMART" id="SM00249"/>
    </source>
</evidence>
<keyword evidence="4" id="KW-0862">Zinc</keyword>
<feature type="transmembrane region" description="Helical" evidence="7">
    <location>
        <begin position="434"/>
        <end position="455"/>
    </location>
</feature>
<dbReference type="SMART" id="SM00249">
    <property type="entry name" value="PHD"/>
    <property type="match status" value="1"/>
</dbReference>
<protein>
    <recommendedName>
        <fullName evidence="8">Zinc finger PHD-type domain-containing protein</fullName>
    </recommendedName>
</protein>
<proteinExistence type="predicted"/>
<comment type="caution">
    <text evidence="9">The sequence shown here is derived from an EMBL/GenBank/DDBJ whole genome shotgun (WGS) entry which is preliminary data.</text>
</comment>
<keyword evidence="3" id="KW-0863">Zinc-finger</keyword>
<dbReference type="PANTHER" id="PTHR47025">
    <property type="entry name" value="AUTOIMMUNE REGULATOR"/>
    <property type="match status" value="1"/>
</dbReference>
<keyword evidence="7" id="KW-0812">Transmembrane</keyword>
<accession>A0A438JS50</accession>
<evidence type="ECO:0000256" key="3">
    <source>
        <dbReference type="ARBA" id="ARBA00022771"/>
    </source>
</evidence>
<dbReference type="Gene3D" id="3.30.40.10">
    <property type="entry name" value="Zinc/RING finger domain, C3HC4 (zinc finger)"/>
    <property type="match status" value="1"/>
</dbReference>
<evidence type="ECO:0000256" key="4">
    <source>
        <dbReference type="ARBA" id="ARBA00022833"/>
    </source>
</evidence>
<dbReference type="InterPro" id="IPR032308">
    <property type="entry name" value="TDBD"/>
</dbReference>
<dbReference type="InterPro" id="IPR001965">
    <property type="entry name" value="Znf_PHD"/>
</dbReference>
<organism evidence="9 10">
    <name type="scientific">Vitis vinifera</name>
    <name type="common">Grape</name>
    <dbReference type="NCBI Taxonomy" id="29760"/>
    <lineage>
        <taxon>Eukaryota</taxon>
        <taxon>Viridiplantae</taxon>
        <taxon>Streptophyta</taxon>
        <taxon>Embryophyta</taxon>
        <taxon>Tracheophyta</taxon>
        <taxon>Spermatophyta</taxon>
        <taxon>Magnoliopsida</taxon>
        <taxon>eudicotyledons</taxon>
        <taxon>Gunneridae</taxon>
        <taxon>Pentapetalae</taxon>
        <taxon>rosids</taxon>
        <taxon>Vitales</taxon>
        <taxon>Vitaceae</taxon>
        <taxon>Viteae</taxon>
        <taxon>Vitis</taxon>
    </lineage>
</organism>
<dbReference type="GO" id="GO:0008270">
    <property type="term" value="F:zinc ion binding"/>
    <property type="evidence" value="ECO:0007669"/>
    <property type="project" value="UniProtKB-KW"/>
</dbReference>
<dbReference type="InterPro" id="IPR013083">
    <property type="entry name" value="Znf_RING/FYVE/PHD"/>
</dbReference>
<dbReference type="SUPFAM" id="SSF57903">
    <property type="entry name" value="FYVE/PHD zinc finger"/>
    <property type="match status" value="1"/>
</dbReference>
<keyword evidence="5" id="KW-0539">Nucleus</keyword>
<evidence type="ECO:0000256" key="7">
    <source>
        <dbReference type="SAM" id="Phobius"/>
    </source>
</evidence>
<evidence type="ECO:0000256" key="2">
    <source>
        <dbReference type="ARBA" id="ARBA00022723"/>
    </source>
</evidence>
<evidence type="ECO:0000313" key="9">
    <source>
        <dbReference type="EMBL" id="RVX11784.1"/>
    </source>
</evidence>
<reference evidence="9 10" key="1">
    <citation type="journal article" date="2018" name="PLoS Genet.">
        <title>Population sequencing reveals clonal diversity and ancestral inbreeding in the grapevine cultivar Chardonnay.</title>
        <authorList>
            <person name="Roach M.J."/>
            <person name="Johnson D.L."/>
            <person name="Bohlmann J."/>
            <person name="van Vuuren H.J."/>
            <person name="Jones S.J."/>
            <person name="Pretorius I.S."/>
            <person name="Schmidt S.A."/>
            <person name="Borneman A.R."/>
        </authorList>
    </citation>
    <scope>NUCLEOTIDE SEQUENCE [LARGE SCALE GENOMIC DNA]</scope>
    <source>
        <strain evidence="10">cv. Chardonnay</strain>
        <tissue evidence="9">Leaf</tissue>
    </source>
</reference>
<evidence type="ECO:0000256" key="6">
    <source>
        <dbReference type="SAM" id="MobiDB-lite"/>
    </source>
</evidence>
<dbReference type="Proteomes" id="UP000288805">
    <property type="component" value="Unassembled WGS sequence"/>
</dbReference>